<organism evidence="2 3">
    <name type="scientific">Actinomadura soli</name>
    <dbReference type="NCBI Taxonomy" id="2508997"/>
    <lineage>
        <taxon>Bacteria</taxon>
        <taxon>Bacillati</taxon>
        <taxon>Actinomycetota</taxon>
        <taxon>Actinomycetes</taxon>
        <taxon>Streptosporangiales</taxon>
        <taxon>Thermomonosporaceae</taxon>
        <taxon>Actinomadura</taxon>
    </lineage>
</organism>
<evidence type="ECO:0000313" key="3">
    <source>
        <dbReference type="Proteomes" id="UP000309174"/>
    </source>
</evidence>
<sequence length="212" mass="23047">MDLKPLARDERADLAAFLETLTPEQWEAPSLCEGWRVRDVVAHMISYEDLGVRDLAGRLAKGRFTLNRTNAVGVADSGALTPDELLAMLRKRLQPTGPTAGFSGLIALTDGVIHHQDIRRPLGRSREIPAERLLLALRGALKSPLIGGFWRGRGVRLVATDLDWSRGSGPDVRGPAEALLMAIAGRRGIVQELSGPGRQKLADRVEKPPKNG</sequence>
<dbReference type="OrthoDB" id="5178565at2"/>
<comment type="caution">
    <text evidence="2">The sequence shown here is derived from an EMBL/GenBank/DDBJ whole genome shotgun (WGS) entry which is preliminary data.</text>
</comment>
<dbReference type="InterPro" id="IPR017517">
    <property type="entry name" value="Maleyloyr_isom"/>
</dbReference>
<proteinExistence type="predicted"/>
<dbReference type="Proteomes" id="UP000309174">
    <property type="component" value="Unassembled WGS sequence"/>
</dbReference>
<reference evidence="2 3" key="1">
    <citation type="submission" date="2019-05" db="EMBL/GenBank/DDBJ databases">
        <title>Draft genome sequence of Actinomadura sp. 14C53.</title>
        <authorList>
            <person name="Saricaoglu S."/>
            <person name="Isik K."/>
        </authorList>
    </citation>
    <scope>NUCLEOTIDE SEQUENCE [LARGE SCALE GENOMIC DNA]</scope>
    <source>
        <strain evidence="2 3">14C53</strain>
    </source>
</reference>
<dbReference type="Pfam" id="PF11716">
    <property type="entry name" value="MDMPI_N"/>
    <property type="match status" value="1"/>
</dbReference>
<name>A0A5C4JL01_9ACTN</name>
<protein>
    <submittedName>
        <fullName evidence="2">Maleylpyruvate isomerase family mycothiol-dependent enzyme</fullName>
    </submittedName>
</protein>
<dbReference type="InterPro" id="IPR024344">
    <property type="entry name" value="MDMPI_metal-binding"/>
</dbReference>
<feature type="domain" description="Mycothiol-dependent maleylpyruvate isomerase metal-binding" evidence="1">
    <location>
        <begin position="8"/>
        <end position="91"/>
    </location>
</feature>
<dbReference type="RefSeq" id="WP_138642922.1">
    <property type="nucleotide sequence ID" value="NZ_VCKW01000001.1"/>
</dbReference>
<keyword evidence="2" id="KW-0413">Isomerase</keyword>
<dbReference type="NCBIfam" id="TIGR03083">
    <property type="entry name" value="maleylpyruvate isomerase family mycothiol-dependent enzyme"/>
    <property type="match status" value="1"/>
</dbReference>
<gene>
    <name evidence="2" type="ORF">ETD83_00085</name>
</gene>
<evidence type="ECO:0000259" key="1">
    <source>
        <dbReference type="Pfam" id="PF11716"/>
    </source>
</evidence>
<evidence type="ECO:0000313" key="2">
    <source>
        <dbReference type="EMBL" id="TMR07425.1"/>
    </source>
</evidence>
<keyword evidence="3" id="KW-1185">Reference proteome</keyword>
<dbReference type="GO" id="GO:0046872">
    <property type="term" value="F:metal ion binding"/>
    <property type="evidence" value="ECO:0007669"/>
    <property type="project" value="InterPro"/>
</dbReference>
<dbReference type="Gene3D" id="1.20.120.450">
    <property type="entry name" value="dinb family like domain"/>
    <property type="match status" value="1"/>
</dbReference>
<accession>A0A5C4JL01</accession>
<dbReference type="EMBL" id="VCKW01000001">
    <property type="protein sequence ID" value="TMR07425.1"/>
    <property type="molecule type" value="Genomic_DNA"/>
</dbReference>
<dbReference type="GO" id="GO:0016853">
    <property type="term" value="F:isomerase activity"/>
    <property type="evidence" value="ECO:0007669"/>
    <property type="project" value="UniProtKB-KW"/>
</dbReference>
<dbReference type="InterPro" id="IPR034660">
    <property type="entry name" value="DinB/YfiT-like"/>
</dbReference>
<dbReference type="SUPFAM" id="SSF109854">
    <property type="entry name" value="DinB/YfiT-like putative metalloenzymes"/>
    <property type="match status" value="1"/>
</dbReference>
<dbReference type="AlphaFoldDB" id="A0A5C4JL01"/>
<keyword evidence="2" id="KW-0670">Pyruvate</keyword>